<sequence length="279" mass="27763">MTVAVHGLGVEAVVGASLEILVGDVGTVIVSEVQSGLLTRMAQSAGGVVVIVNRATTAAIVVAAASPDPAAASVINTAIMVRVTIVMLPVMTINAANTLTAILSSSSGVPVVTAMVTAAPLIGLMPLTAAFPSVTTVTMVVTYLIPPNAAAVIALGAELGSLTRVLADAALALAVIEGVAATVTILTTIAAETELLVAMLATIPVTILLINGTAVFVAIGFAIGVVTDGVGTVGFYWSPRGLGNHDCGQEGGVSDADLHSGTGEAEKRKDQAKNDTEGM</sequence>
<feature type="region of interest" description="Disordered" evidence="1">
    <location>
        <begin position="253"/>
        <end position="279"/>
    </location>
</feature>
<protein>
    <submittedName>
        <fullName evidence="3">Uncharacterized protein</fullName>
    </submittedName>
</protein>
<feature type="compositionally biased region" description="Basic and acidic residues" evidence="1">
    <location>
        <begin position="264"/>
        <end position="279"/>
    </location>
</feature>
<evidence type="ECO:0000256" key="2">
    <source>
        <dbReference type="SAM" id="Phobius"/>
    </source>
</evidence>
<accession>A0A9W8AJA3</accession>
<feature type="transmembrane region" description="Helical" evidence="2">
    <location>
        <begin position="108"/>
        <end position="131"/>
    </location>
</feature>
<keyword evidence="2" id="KW-0812">Transmembrane</keyword>
<name>A0A9W8AJA3_9FUNG</name>
<dbReference type="AlphaFoldDB" id="A0A9W8AJA3"/>
<keyword evidence="2" id="KW-1133">Transmembrane helix</keyword>
<feature type="transmembrane region" description="Helical" evidence="2">
    <location>
        <begin position="71"/>
        <end position="96"/>
    </location>
</feature>
<proteinExistence type="predicted"/>
<feature type="transmembrane region" description="Helical" evidence="2">
    <location>
        <begin position="169"/>
        <end position="191"/>
    </location>
</feature>
<gene>
    <name evidence="3" type="ORF">IWQ60_002297</name>
</gene>
<evidence type="ECO:0000256" key="1">
    <source>
        <dbReference type="SAM" id="MobiDB-lite"/>
    </source>
</evidence>
<keyword evidence="2" id="KW-0472">Membrane</keyword>
<evidence type="ECO:0000313" key="3">
    <source>
        <dbReference type="EMBL" id="KAJ1928175.1"/>
    </source>
</evidence>
<reference evidence="3" key="1">
    <citation type="submission" date="2022-07" db="EMBL/GenBank/DDBJ databases">
        <title>Phylogenomic reconstructions and comparative analyses of Kickxellomycotina fungi.</title>
        <authorList>
            <person name="Reynolds N.K."/>
            <person name="Stajich J.E."/>
            <person name="Barry K."/>
            <person name="Grigoriev I.V."/>
            <person name="Crous P."/>
            <person name="Smith M.E."/>
        </authorList>
    </citation>
    <scope>NUCLEOTIDE SEQUENCE</scope>
    <source>
        <strain evidence="3">RSA 861</strain>
    </source>
</reference>
<feature type="transmembrane region" description="Helical" evidence="2">
    <location>
        <begin position="137"/>
        <end position="157"/>
    </location>
</feature>
<feature type="transmembrane region" description="Helical" evidence="2">
    <location>
        <begin position="197"/>
        <end position="226"/>
    </location>
</feature>
<organism evidence="3 4">
    <name type="scientific">Tieghemiomyces parasiticus</name>
    <dbReference type="NCBI Taxonomy" id="78921"/>
    <lineage>
        <taxon>Eukaryota</taxon>
        <taxon>Fungi</taxon>
        <taxon>Fungi incertae sedis</taxon>
        <taxon>Zoopagomycota</taxon>
        <taxon>Kickxellomycotina</taxon>
        <taxon>Dimargaritomycetes</taxon>
        <taxon>Dimargaritales</taxon>
        <taxon>Dimargaritaceae</taxon>
        <taxon>Tieghemiomyces</taxon>
    </lineage>
</organism>
<comment type="caution">
    <text evidence="3">The sequence shown here is derived from an EMBL/GenBank/DDBJ whole genome shotgun (WGS) entry which is preliminary data.</text>
</comment>
<evidence type="ECO:0000313" key="4">
    <source>
        <dbReference type="Proteomes" id="UP001150569"/>
    </source>
</evidence>
<feature type="transmembrane region" description="Helical" evidence="2">
    <location>
        <begin position="45"/>
        <end position="65"/>
    </location>
</feature>
<keyword evidence="4" id="KW-1185">Reference proteome</keyword>
<dbReference type="Proteomes" id="UP001150569">
    <property type="component" value="Unassembled WGS sequence"/>
</dbReference>
<dbReference type="EMBL" id="JANBPT010000085">
    <property type="protein sequence ID" value="KAJ1928175.1"/>
    <property type="molecule type" value="Genomic_DNA"/>
</dbReference>